<dbReference type="SUPFAM" id="SSF46579">
    <property type="entry name" value="Prefoldin"/>
    <property type="match status" value="1"/>
</dbReference>
<evidence type="ECO:0000256" key="1">
    <source>
        <dbReference type="ARBA" id="ARBA00010048"/>
    </source>
</evidence>
<dbReference type="Gene3D" id="1.10.287.370">
    <property type="match status" value="1"/>
</dbReference>
<dbReference type="GO" id="GO:0007021">
    <property type="term" value="P:tubulin complex assembly"/>
    <property type="evidence" value="ECO:0007669"/>
    <property type="project" value="TreeGrafter"/>
</dbReference>
<sequence>MASAKPKESKSGIPAAEFIADVKQYLVDKKISCENCVRELHTVHNKYKFLEARLLQQKKSLLVKIPDIKSTAECVDFLITKKESDEQSFEAHYRLSDNLYAKANVDSKQDRVFLWLGANVMLEYDYDEAKKLLAKNLASAQKQCKALTADLNFLKDQITISEVNIARMHNHGVNLRKAAGKK</sequence>
<evidence type="ECO:0000256" key="4">
    <source>
        <dbReference type="SAM" id="Coils"/>
    </source>
</evidence>
<accession>A0A7S3Z9P0</accession>
<evidence type="ECO:0000313" key="5">
    <source>
        <dbReference type="EMBL" id="CAE0676506.1"/>
    </source>
</evidence>
<dbReference type="InterPro" id="IPR009053">
    <property type="entry name" value="Prefoldin"/>
</dbReference>
<dbReference type="PIRSF" id="PIRSF016396">
    <property type="entry name" value="Prefoldin_subunit_3"/>
    <property type="match status" value="1"/>
</dbReference>
<protein>
    <recommendedName>
        <fullName evidence="3">Prefoldin subunit 3</fullName>
    </recommendedName>
</protein>
<evidence type="ECO:0000256" key="2">
    <source>
        <dbReference type="ARBA" id="ARBA00023186"/>
    </source>
</evidence>
<dbReference type="InterPro" id="IPR016655">
    <property type="entry name" value="PFD3"/>
</dbReference>
<feature type="coiled-coil region" evidence="4">
    <location>
        <begin position="130"/>
        <end position="157"/>
    </location>
</feature>
<dbReference type="Pfam" id="PF02996">
    <property type="entry name" value="Prefoldin"/>
    <property type="match status" value="1"/>
</dbReference>
<dbReference type="PANTHER" id="PTHR12409">
    <property type="entry name" value="PREFOLDIN SUBUNIT 3"/>
    <property type="match status" value="1"/>
</dbReference>
<dbReference type="PANTHER" id="PTHR12409:SF0">
    <property type="entry name" value="PREFOLDIN SUBUNIT 3"/>
    <property type="match status" value="1"/>
</dbReference>
<dbReference type="FunFam" id="1.10.287.370:FF:000001">
    <property type="entry name" value="Prefoldin subunit 3"/>
    <property type="match status" value="1"/>
</dbReference>
<evidence type="ECO:0000256" key="3">
    <source>
        <dbReference type="PIRNR" id="PIRNR016396"/>
    </source>
</evidence>
<comment type="similarity">
    <text evidence="1 3">Belongs to the prefoldin subunit alpha family.</text>
</comment>
<dbReference type="GO" id="GO:0007017">
    <property type="term" value="P:microtubule-based process"/>
    <property type="evidence" value="ECO:0007669"/>
    <property type="project" value="TreeGrafter"/>
</dbReference>
<dbReference type="CDD" id="cd23156">
    <property type="entry name" value="Prefoldin_3"/>
    <property type="match status" value="1"/>
</dbReference>
<comment type="subunit">
    <text evidence="3">Heterohexamer of two PFD-alpha type and four PFD-beta type subunits.</text>
</comment>
<dbReference type="GO" id="GO:0006457">
    <property type="term" value="P:protein folding"/>
    <property type="evidence" value="ECO:0007669"/>
    <property type="project" value="UniProtKB-UniRule"/>
</dbReference>
<keyword evidence="2 3" id="KW-0143">Chaperone</keyword>
<reference evidence="5" key="1">
    <citation type="submission" date="2021-01" db="EMBL/GenBank/DDBJ databases">
        <authorList>
            <person name="Corre E."/>
            <person name="Pelletier E."/>
            <person name="Niang G."/>
            <person name="Scheremetjew M."/>
            <person name="Finn R."/>
            <person name="Kale V."/>
            <person name="Holt S."/>
            <person name="Cochrane G."/>
            <person name="Meng A."/>
            <person name="Brown T."/>
            <person name="Cohen L."/>
        </authorList>
    </citation>
    <scope>NUCLEOTIDE SEQUENCE</scope>
    <source>
        <strain evidence="5">CCCM811</strain>
    </source>
</reference>
<dbReference type="EMBL" id="HBIV01039865">
    <property type="protein sequence ID" value="CAE0676506.1"/>
    <property type="molecule type" value="Transcribed_RNA"/>
</dbReference>
<dbReference type="AlphaFoldDB" id="A0A7S3Z9P0"/>
<organism evidence="5">
    <name type="scientific">Lotharella globosa</name>
    <dbReference type="NCBI Taxonomy" id="91324"/>
    <lineage>
        <taxon>Eukaryota</taxon>
        <taxon>Sar</taxon>
        <taxon>Rhizaria</taxon>
        <taxon>Cercozoa</taxon>
        <taxon>Chlorarachniophyceae</taxon>
        <taxon>Lotharella</taxon>
    </lineage>
</organism>
<dbReference type="InterPro" id="IPR004127">
    <property type="entry name" value="Prefoldin_subunit_alpha"/>
</dbReference>
<dbReference type="GO" id="GO:0015631">
    <property type="term" value="F:tubulin binding"/>
    <property type="evidence" value="ECO:0007669"/>
    <property type="project" value="TreeGrafter"/>
</dbReference>
<comment type="function">
    <text evidence="3">Binds specifically to cytosolic chaperonin (c-CPN) and transfers target proteins to it. Binds to nascent polypeptide chain and promotes folding in an environment in which there are many competing pathways for nonnative proteins.</text>
</comment>
<name>A0A7S3Z9P0_9EUKA</name>
<dbReference type="GO" id="GO:0016272">
    <property type="term" value="C:prefoldin complex"/>
    <property type="evidence" value="ECO:0007669"/>
    <property type="project" value="UniProtKB-UniRule"/>
</dbReference>
<proteinExistence type="inferred from homology"/>
<dbReference type="GO" id="GO:0005737">
    <property type="term" value="C:cytoplasm"/>
    <property type="evidence" value="ECO:0007669"/>
    <property type="project" value="UniProtKB-ARBA"/>
</dbReference>
<keyword evidence="4" id="KW-0175">Coiled coil</keyword>
<gene>
    <name evidence="5" type="ORF">LGLO00237_LOCUS28284</name>
</gene>